<keyword evidence="4 15" id="KW-0012">Acyltransferase</keyword>
<dbReference type="InterPro" id="IPR016181">
    <property type="entry name" value="Acyl_CoA_acyltransferase"/>
</dbReference>
<dbReference type="InterPro" id="IPR004616">
    <property type="entry name" value="Leu/Phe-tRNA_Trfase"/>
</dbReference>
<evidence type="ECO:0000313" key="16">
    <source>
        <dbReference type="EMBL" id="KZN43072.1"/>
    </source>
</evidence>
<dbReference type="InterPro" id="IPR042221">
    <property type="entry name" value="Leu/Phe-tRNA_Trfase_N"/>
</dbReference>
<dbReference type="EMBL" id="AUYB01000081">
    <property type="protein sequence ID" value="KZN43072.1"/>
    <property type="molecule type" value="Genomic_DNA"/>
</dbReference>
<dbReference type="HAMAP" id="MF_00688">
    <property type="entry name" value="Leu_Phe_trans"/>
    <property type="match status" value="1"/>
</dbReference>
<evidence type="ECO:0000256" key="14">
    <source>
        <dbReference type="ARBA" id="ARBA00083640"/>
    </source>
</evidence>
<evidence type="ECO:0000256" key="1">
    <source>
        <dbReference type="ARBA" id="ARBA00004496"/>
    </source>
</evidence>
<evidence type="ECO:0000256" key="5">
    <source>
        <dbReference type="ARBA" id="ARBA00050607"/>
    </source>
</evidence>
<name>A0A166YP49_9GAMM</name>
<comment type="function">
    <text evidence="8 15">Functions in the N-end rule pathway of protein degradation where it conjugates Leu, Phe and, less efficiently, Met from aminoacyl-tRNAs to the N-termini of proteins containing an N-terminal arginine or lysine.</text>
</comment>
<evidence type="ECO:0000256" key="10">
    <source>
        <dbReference type="ARBA" id="ARBA00066767"/>
    </source>
</evidence>
<comment type="caution">
    <text evidence="16">The sequence shown here is derived from an EMBL/GenBank/DDBJ whole genome shotgun (WGS) entry which is preliminary data.</text>
</comment>
<dbReference type="STRING" id="43657.S4054249_09415"/>
<evidence type="ECO:0000256" key="8">
    <source>
        <dbReference type="ARBA" id="ARBA00054043"/>
    </source>
</evidence>
<evidence type="ECO:0000256" key="12">
    <source>
        <dbReference type="ARBA" id="ARBA00077136"/>
    </source>
</evidence>
<comment type="catalytic activity">
    <reaction evidence="7 15">
        <text>N-terminal L-lysyl-[protein] + L-leucyl-tRNA(Leu) = N-terminal L-leucyl-L-lysyl-[protein] + tRNA(Leu) + H(+)</text>
        <dbReference type="Rhea" id="RHEA:12340"/>
        <dbReference type="Rhea" id="RHEA-COMP:9613"/>
        <dbReference type="Rhea" id="RHEA-COMP:9622"/>
        <dbReference type="Rhea" id="RHEA-COMP:12670"/>
        <dbReference type="Rhea" id="RHEA-COMP:12671"/>
        <dbReference type="ChEBI" id="CHEBI:15378"/>
        <dbReference type="ChEBI" id="CHEBI:65249"/>
        <dbReference type="ChEBI" id="CHEBI:78442"/>
        <dbReference type="ChEBI" id="CHEBI:78494"/>
        <dbReference type="ChEBI" id="CHEBI:133043"/>
        <dbReference type="EC" id="2.3.2.6"/>
    </reaction>
</comment>
<keyword evidence="17" id="KW-1185">Reference proteome</keyword>
<protein>
    <recommendedName>
        <fullName evidence="11 15">Leucyl/phenylalanyl-tRNA--protein transferase</fullName>
        <ecNumber evidence="10 15">2.3.2.6</ecNumber>
    </recommendedName>
    <alternativeName>
        <fullName evidence="12 15">L/F-transferase</fullName>
    </alternativeName>
    <alternativeName>
        <fullName evidence="13 15">Leucyltransferase</fullName>
    </alternativeName>
    <alternativeName>
        <fullName evidence="14 15">Phenyalanyltransferase</fullName>
    </alternativeName>
</protein>
<dbReference type="AlphaFoldDB" id="A0A166YP49"/>
<dbReference type="Proteomes" id="UP000076643">
    <property type="component" value="Unassembled WGS sequence"/>
</dbReference>
<sequence length="263" mass="30304">MACFHSYFAKLKLRLALNCITQNSDMTQQLFHLSPSDFLFPPCHFALKDPDGLLAIGGCLSTQRLRKAYQLGIFPWFNEREPIMWWAPSERGILELNDFHVGRTLKKAKNKLNPTVTINKAFEQVITKCREQRLNNEGTWINKNMVKAYCQGHREGFAHSLEIWSDNQLVGGLYGIMVSGVFCGESMFHTEPNASKLAMWALVNWLKKHNAHFIDCQLDNPYLSSMGAKVIPRTEFLTRLKEASNYSSEHDMWQPQELRAIYD</sequence>
<dbReference type="Gene3D" id="3.30.70.3550">
    <property type="entry name" value="Leucyl/phenylalanyl-tRNA-protein transferase, N-terminal domain"/>
    <property type="match status" value="1"/>
</dbReference>
<evidence type="ECO:0000313" key="17">
    <source>
        <dbReference type="Proteomes" id="UP000076643"/>
    </source>
</evidence>
<dbReference type="NCBIfam" id="TIGR00667">
    <property type="entry name" value="aat"/>
    <property type="match status" value="1"/>
</dbReference>
<evidence type="ECO:0000256" key="15">
    <source>
        <dbReference type="HAMAP-Rule" id="MF_00688"/>
    </source>
</evidence>
<comment type="subcellular location">
    <subcellularLocation>
        <location evidence="1 15">Cytoplasm</location>
    </subcellularLocation>
</comment>
<dbReference type="Pfam" id="PF03588">
    <property type="entry name" value="Leu_Phe_trans"/>
    <property type="match status" value="1"/>
</dbReference>
<evidence type="ECO:0000256" key="3">
    <source>
        <dbReference type="ARBA" id="ARBA00022679"/>
    </source>
</evidence>
<keyword evidence="3 15" id="KW-0808">Transferase</keyword>
<proteinExistence type="inferred from homology"/>
<dbReference type="PANTHER" id="PTHR30098">
    <property type="entry name" value="LEUCYL/PHENYLALANYL-TRNA--PROTEIN TRANSFERASE"/>
    <property type="match status" value="1"/>
</dbReference>
<gene>
    <name evidence="15" type="primary">aat</name>
    <name evidence="16" type="ORF">N475_00405</name>
</gene>
<dbReference type="GO" id="GO:0005737">
    <property type="term" value="C:cytoplasm"/>
    <property type="evidence" value="ECO:0007669"/>
    <property type="project" value="UniProtKB-SubCell"/>
</dbReference>
<evidence type="ECO:0000256" key="13">
    <source>
        <dbReference type="ARBA" id="ARBA00077165"/>
    </source>
</evidence>
<comment type="catalytic activity">
    <reaction evidence="5 15">
        <text>L-phenylalanyl-tRNA(Phe) + an N-terminal L-alpha-aminoacyl-[protein] = an N-terminal L-phenylalanyl-L-alpha-aminoacyl-[protein] + tRNA(Phe)</text>
        <dbReference type="Rhea" id="RHEA:43632"/>
        <dbReference type="Rhea" id="RHEA-COMP:9668"/>
        <dbReference type="Rhea" id="RHEA-COMP:9699"/>
        <dbReference type="Rhea" id="RHEA-COMP:10636"/>
        <dbReference type="Rhea" id="RHEA-COMP:10637"/>
        <dbReference type="ChEBI" id="CHEBI:78442"/>
        <dbReference type="ChEBI" id="CHEBI:78531"/>
        <dbReference type="ChEBI" id="CHEBI:78597"/>
        <dbReference type="ChEBI" id="CHEBI:83561"/>
        <dbReference type="EC" id="2.3.2.6"/>
    </reaction>
</comment>
<comment type="catalytic activity">
    <reaction evidence="6 15">
        <text>N-terminal L-arginyl-[protein] + L-leucyl-tRNA(Leu) = N-terminal L-leucyl-L-arginyl-[protein] + tRNA(Leu) + H(+)</text>
        <dbReference type="Rhea" id="RHEA:50416"/>
        <dbReference type="Rhea" id="RHEA-COMP:9613"/>
        <dbReference type="Rhea" id="RHEA-COMP:9622"/>
        <dbReference type="Rhea" id="RHEA-COMP:12672"/>
        <dbReference type="Rhea" id="RHEA-COMP:12673"/>
        <dbReference type="ChEBI" id="CHEBI:15378"/>
        <dbReference type="ChEBI" id="CHEBI:64719"/>
        <dbReference type="ChEBI" id="CHEBI:78442"/>
        <dbReference type="ChEBI" id="CHEBI:78494"/>
        <dbReference type="ChEBI" id="CHEBI:133044"/>
        <dbReference type="EC" id="2.3.2.6"/>
    </reaction>
</comment>
<dbReference type="Gene3D" id="3.40.630.70">
    <property type="entry name" value="Leucyl/phenylalanyl-tRNA-protein transferase, C-terminal domain"/>
    <property type="match status" value="1"/>
</dbReference>
<dbReference type="PANTHER" id="PTHR30098:SF2">
    <property type="entry name" value="LEUCYL_PHENYLALANYL-TRNA--PROTEIN TRANSFERASE"/>
    <property type="match status" value="1"/>
</dbReference>
<reference evidence="16 17" key="1">
    <citation type="submission" date="2013-07" db="EMBL/GenBank/DDBJ databases">
        <title>Comparative Genomic and Metabolomic Analysis of Twelve Strains of Pseudoalteromonas luteoviolacea.</title>
        <authorList>
            <person name="Vynne N.G."/>
            <person name="Mansson M."/>
            <person name="Gram L."/>
        </authorList>
    </citation>
    <scope>NUCLEOTIDE SEQUENCE [LARGE SCALE GENOMIC DNA]</scope>
    <source>
        <strain evidence="16 17">DSM 6061</strain>
    </source>
</reference>
<evidence type="ECO:0000256" key="7">
    <source>
        <dbReference type="ARBA" id="ARBA00051538"/>
    </source>
</evidence>
<dbReference type="GO" id="GO:0030163">
    <property type="term" value="P:protein catabolic process"/>
    <property type="evidence" value="ECO:0007669"/>
    <property type="project" value="UniProtKB-UniRule"/>
</dbReference>
<dbReference type="PATRIC" id="fig|1365250.3.peg.934"/>
<organism evidence="16 17">
    <name type="scientific">Pseudoalteromonas luteoviolacea DSM 6061</name>
    <dbReference type="NCBI Taxonomy" id="1365250"/>
    <lineage>
        <taxon>Bacteria</taxon>
        <taxon>Pseudomonadati</taxon>
        <taxon>Pseudomonadota</taxon>
        <taxon>Gammaproteobacteria</taxon>
        <taxon>Alteromonadales</taxon>
        <taxon>Pseudoalteromonadaceae</taxon>
        <taxon>Pseudoalteromonas</taxon>
    </lineage>
</organism>
<evidence type="ECO:0000256" key="9">
    <source>
        <dbReference type="ARBA" id="ARBA00061535"/>
    </source>
</evidence>
<evidence type="ECO:0000256" key="2">
    <source>
        <dbReference type="ARBA" id="ARBA00022490"/>
    </source>
</evidence>
<dbReference type="EC" id="2.3.2.6" evidence="10 15"/>
<evidence type="ECO:0000256" key="4">
    <source>
        <dbReference type="ARBA" id="ARBA00023315"/>
    </source>
</evidence>
<evidence type="ECO:0000256" key="11">
    <source>
        <dbReference type="ARBA" id="ARBA00074372"/>
    </source>
</evidence>
<comment type="similarity">
    <text evidence="9 15">Belongs to the L/F-transferase family.</text>
</comment>
<keyword evidence="2 15" id="KW-0963">Cytoplasm</keyword>
<dbReference type="InterPro" id="IPR042203">
    <property type="entry name" value="Leu/Phe-tRNA_Trfase_C"/>
</dbReference>
<evidence type="ECO:0000256" key="6">
    <source>
        <dbReference type="ARBA" id="ARBA00050652"/>
    </source>
</evidence>
<dbReference type="FunFam" id="3.30.70.3550:FF:000001">
    <property type="entry name" value="Leucyl/phenylalanyl-tRNA--protein transferase"/>
    <property type="match status" value="1"/>
</dbReference>
<accession>A0A166YP49</accession>
<dbReference type="GO" id="GO:0008914">
    <property type="term" value="F:leucyl-tRNA--protein transferase activity"/>
    <property type="evidence" value="ECO:0007669"/>
    <property type="project" value="UniProtKB-UniRule"/>
</dbReference>
<dbReference type="SUPFAM" id="SSF55729">
    <property type="entry name" value="Acyl-CoA N-acyltransferases (Nat)"/>
    <property type="match status" value="1"/>
</dbReference>